<reference evidence="18" key="1">
    <citation type="submission" date="2022-09" db="EMBL/GenBank/DDBJ databases">
        <authorList>
            <person name="Ma J."/>
        </authorList>
    </citation>
    <scope>NUCLEOTIDE SEQUENCE</scope>
</reference>
<feature type="domain" description="NADH:quinone oxidoreductase/Mrp antiporter transmembrane" evidence="17">
    <location>
        <begin position="94"/>
        <end position="368"/>
    </location>
</feature>
<dbReference type="InterPro" id="IPR001750">
    <property type="entry name" value="ND/Mrp_TM"/>
</dbReference>
<name>A0AA96UW37_9BILA</name>
<evidence type="ECO:0000256" key="5">
    <source>
        <dbReference type="ARBA" id="ARBA00022448"/>
    </source>
</evidence>
<evidence type="ECO:0000256" key="15">
    <source>
        <dbReference type="ARBA" id="ARBA00049551"/>
    </source>
</evidence>
<dbReference type="PANTHER" id="PTHR43507:SF20">
    <property type="entry name" value="NADH-UBIQUINONE OXIDOREDUCTASE CHAIN 4"/>
    <property type="match status" value="1"/>
</dbReference>
<protein>
    <recommendedName>
        <fullName evidence="4 16">NADH-ubiquinone oxidoreductase chain 4</fullName>
        <ecNumber evidence="3 16">7.1.1.2</ecNumber>
    </recommendedName>
</protein>
<evidence type="ECO:0000256" key="6">
    <source>
        <dbReference type="ARBA" id="ARBA00022660"/>
    </source>
</evidence>
<keyword evidence="6 16" id="KW-0679">Respiratory chain</keyword>
<dbReference type="EMBL" id="OP413683">
    <property type="protein sequence ID" value="WNX93935.1"/>
    <property type="molecule type" value="Genomic_DNA"/>
</dbReference>
<keyword evidence="5 16" id="KW-0813">Transport</keyword>
<keyword evidence="14 16" id="KW-0472">Membrane</keyword>
<dbReference type="GO" id="GO:0048039">
    <property type="term" value="F:ubiquinone binding"/>
    <property type="evidence" value="ECO:0007669"/>
    <property type="project" value="TreeGrafter"/>
</dbReference>
<comment type="similarity">
    <text evidence="2 16">Belongs to the complex I subunit 4 family.</text>
</comment>
<evidence type="ECO:0000256" key="7">
    <source>
        <dbReference type="ARBA" id="ARBA00022692"/>
    </source>
</evidence>
<evidence type="ECO:0000259" key="17">
    <source>
        <dbReference type="Pfam" id="PF00361"/>
    </source>
</evidence>
<feature type="transmembrane region" description="Helical" evidence="16">
    <location>
        <begin position="397"/>
        <end position="420"/>
    </location>
</feature>
<sequence length="422" mass="46684">MFSMAILMGSFLGGEVIVILMVWGLVFVGLSFSPGIGFVLFGEVSWDMITLFLVSLSLCVIMVSMMLSLGVDGESWLIVFLGMIMSSLYMLFVSSSFFVFYFVYEVVVLLLVVSVVYWGSNPERFVSVVYLVFYMVVFSMPMFFVLMIMVSLNGVSSFWLGEDVWFGFKVIVCMAMLVKIPVYLLHSWLPKVHVEASTGMSMVLAGVLLKMGAYGLFRFMCLWGLEVVFVEVVSSVSLVGMMVCPLVCVSLGDLKEIVAYSSVVHMSLMMVVLVNMGLSFFVGVMSMMMFHGFVSVLMFYFVGLVYENTGSRSVMVNKGVVSMVGLVGVVLFVVLIMNMGFPLSGNFIAEIQMVQYLVGLGALGMVVSGIYVFLGCVYNILVYVYMVVGEGIEDVGVSFMTVWACVVILWSVEVMVYVLAYL</sequence>
<evidence type="ECO:0000256" key="2">
    <source>
        <dbReference type="ARBA" id="ARBA00009025"/>
    </source>
</evidence>
<dbReference type="InterPro" id="IPR003918">
    <property type="entry name" value="NADH_UbQ_OxRdtase"/>
</dbReference>
<geneLocation type="mitochondrion" evidence="18"/>
<feature type="transmembrane region" description="Helical" evidence="16">
    <location>
        <begin position="48"/>
        <end position="69"/>
    </location>
</feature>
<feature type="transmembrane region" description="Helical" evidence="16">
    <location>
        <begin position="98"/>
        <end position="119"/>
    </location>
</feature>
<proteinExistence type="inferred from homology"/>
<gene>
    <name evidence="18" type="primary">nad4</name>
</gene>
<feature type="transmembrane region" description="Helical" evidence="16">
    <location>
        <begin position="229"/>
        <end position="251"/>
    </location>
</feature>
<evidence type="ECO:0000256" key="14">
    <source>
        <dbReference type="ARBA" id="ARBA00023136"/>
    </source>
</evidence>
<dbReference type="PANTHER" id="PTHR43507">
    <property type="entry name" value="NADH-UBIQUINONE OXIDOREDUCTASE CHAIN 4"/>
    <property type="match status" value="1"/>
</dbReference>
<evidence type="ECO:0000256" key="4">
    <source>
        <dbReference type="ARBA" id="ARBA00021006"/>
    </source>
</evidence>
<dbReference type="GO" id="GO:0031966">
    <property type="term" value="C:mitochondrial membrane"/>
    <property type="evidence" value="ECO:0007669"/>
    <property type="project" value="UniProtKB-SubCell"/>
</dbReference>
<comment type="catalytic activity">
    <reaction evidence="15 16">
        <text>a ubiquinone + NADH + 5 H(+)(in) = a ubiquinol + NAD(+) + 4 H(+)(out)</text>
        <dbReference type="Rhea" id="RHEA:29091"/>
        <dbReference type="Rhea" id="RHEA-COMP:9565"/>
        <dbReference type="Rhea" id="RHEA-COMP:9566"/>
        <dbReference type="ChEBI" id="CHEBI:15378"/>
        <dbReference type="ChEBI" id="CHEBI:16389"/>
        <dbReference type="ChEBI" id="CHEBI:17976"/>
        <dbReference type="ChEBI" id="CHEBI:57540"/>
        <dbReference type="ChEBI" id="CHEBI:57945"/>
        <dbReference type="EC" id="7.1.1.2"/>
    </reaction>
</comment>
<feature type="transmembrane region" description="Helical" evidence="16">
    <location>
        <begin position="164"/>
        <end position="185"/>
    </location>
</feature>
<feature type="transmembrane region" description="Helical" evidence="16">
    <location>
        <begin position="288"/>
        <end position="307"/>
    </location>
</feature>
<keyword evidence="8" id="KW-1278">Translocase</keyword>
<evidence type="ECO:0000256" key="11">
    <source>
        <dbReference type="ARBA" id="ARBA00023027"/>
    </source>
</evidence>
<keyword evidence="9 16" id="KW-0249">Electron transport</keyword>
<evidence type="ECO:0000256" key="16">
    <source>
        <dbReference type="RuleBase" id="RU003297"/>
    </source>
</evidence>
<feature type="transmembrane region" description="Helical" evidence="16">
    <location>
        <begin position="197"/>
        <end position="217"/>
    </location>
</feature>
<keyword evidence="12 16" id="KW-0830">Ubiquinone</keyword>
<dbReference type="GO" id="GO:0015990">
    <property type="term" value="P:electron transport coupled proton transport"/>
    <property type="evidence" value="ECO:0007669"/>
    <property type="project" value="TreeGrafter"/>
</dbReference>
<comment type="function">
    <text evidence="16">Core subunit of the mitochondrial membrane respiratory chain NADH dehydrogenase (Complex I) which catalyzes electron transfer from NADH through the respiratory chain, using ubiquinone as an electron acceptor. Essential for the catalytic activity and assembly of complex I.</text>
</comment>
<feature type="transmembrane region" description="Helical" evidence="16">
    <location>
        <begin position="353"/>
        <end position="385"/>
    </location>
</feature>
<evidence type="ECO:0000256" key="13">
    <source>
        <dbReference type="ARBA" id="ARBA00023128"/>
    </source>
</evidence>
<keyword evidence="13 16" id="KW-0496">Mitochondrion</keyword>
<feature type="transmembrane region" description="Helical" evidence="16">
    <location>
        <begin position="76"/>
        <end position="92"/>
    </location>
</feature>
<dbReference type="PRINTS" id="PR01437">
    <property type="entry name" value="NUOXDRDTASE4"/>
</dbReference>
<dbReference type="GO" id="GO:0008137">
    <property type="term" value="F:NADH dehydrogenase (ubiquinone) activity"/>
    <property type="evidence" value="ECO:0007669"/>
    <property type="project" value="UniProtKB-UniRule"/>
</dbReference>
<feature type="transmembrane region" description="Helical" evidence="16">
    <location>
        <begin position="131"/>
        <end position="152"/>
    </location>
</feature>
<evidence type="ECO:0000256" key="8">
    <source>
        <dbReference type="ARBA" id="ARBA00022967"/>
    </source>
</evidence>
<feature type="transmembrane region" description="Helical" evidence="16">
    <location>
        <begin position="12"/>
        <end position="42"/>
    </location>
</feature>
<dbReference type="GO" id="GO:0042773">
    <property type="term" value="P:ATP synthesis coupled electron transport"/>
    <property type="evidence" value="ECO:0007669"/>
    <property type="project" value="InterPro"/>
</dbReference>
<accession>A0AA96UW37</accession>
<evidence type="ECO:0000256" key="3">
    <source>
        <dbReference type="ARBA" id="ARBA00012944"/>
    </source>
</evidence>
<keyword evidence="11 16" id="KW-0520">NAD</keyword>
<evidence type="ECO:0000256" key="10">
    <source>
        <dbReference type="ARBA" id="ARBA00022989"/>
    </source>
</evidence>
<feature type="transmembrane region" description="Helical" evidence="16">
    <location>
        <begin position="319"/>
        <end position="341"/>
    </location>
</feature>
<evidence type="ECO:0000256" key="9">
    <source>
        <dbReference type="ARBA" id="ARBA00022982"/>
    </source>
</evidence>
<keyword evidence="7 16" id="KW-0812">Transmembrane</keyword>
<feature type="transmembrane region" description="Helical" evidence="16">
    <location>
        <begin position="263"/>
        <end position="282"/>
    </location>
</feature>
<evidence type="ECO:0000256" key="12">
    <source>
        <dbReference type="ARBA" id="ARBA00023075"/>
    </source>
</evidence>
<comment type="subcellular location">
    <subcellularLocation>
        <location evidence="1 16">Mitochondrion membrane</location>
        <topology evidence="1 16">Multi-pass membrane protein</topology>
    </subcellularLocation>
</comment>
<dbReference type="Pfam" id="PF00361">
    <property type="entry name" value="Proton_antipo_M"/>
    <property type="match status" value="1"/>
</dbReference>
<keyword evidence="10 16" id="KW-1133">Transmembrane helix</keyword>
<dbReference type="EC" id="7.1.1.2" evidence="3 16"/>
<evidence type="ECO:0000256" key="1">
    <source>
        <dbReference type="ARBA" id="ARBA00004225"/>
    </source>
</evidence>
<dbReference type="AlphaFoldDB" id="A0AA96UW37"/>
<organism evidence="18">
    <name type="scientific">Moniliformis sp</name>
    <dbReference type="NCBI Taxonomy" id="3068474"/>
    <lineage>
        <taxon>Eukaryota</taxon>
        <taxon>Metazoa</taxon>
        <taxon>Spiralia</taxon>
        <taxon>Lophotrochozoa</taxon>
        <taxon>Acanthocephala</taxon>
        <taxon>Archiacanthocephala</taxon>
        <taxon>Moniliformida</taxon>
        <taxon>Moniliformidae</taxon>
        <taxon>Moniliformis</taxon>
    </lineage>
</organism>
<evidence type="ECO:0000313" key="18">
    <source>
        <dbReference type="EMBL" id="WNX93935.1"/>
    </source>
</evidence>
<dbReference type="GO" id="GO:0003954">
    <property type="term" value="F:NADH dehydrogenase activity"/>
    <property type="evidence" value="ECO:0007669"/>
    <property type="project" value="TreeGrafter"/>
</dbReference>